<protein>
    <submittedName>
        <fullName evidence="1">Uncharacterized protein</fullName>
    </submittedName>
</protein>
<dbReference type="Proteomes" id="UP000490939">
    <property type="component" value="Unassembled WGS sequence"/>
</dbReference>
<reference evidence="1 2" key="1">
    <citation type="submission" date="2019-07" db="EMBL/GenBank/DDBJ databases">
        <title>Venturia inaequalis Genome Resource.</title>
        <authorList>
            <person name="Lichtner F.J."/>
        </authorList>
    </citation>
    <scope>NUCLEOTIDE SEQUENCE [LARGE SCALE GENOMIC DNA]</scope>
    <source>
        <strain evidence="1 2">DMI_063113</strain>
    </source>
</reference>
<sequence length="185" mass="21329">MWSIPLSTSPTTPPQKRYHALPNLVVEPVLHRLKSLAVGSNTKLMSVKLLMSHGYLWPGHHLHALRSLFTAKGANRHLLPKIWLRMDHEDSEETRDLVREIIIDTNLIGNADLNDSNTASVVPQWETAFQEFRYHTFKLTNKWENQLAMHEGDVDNAESEEMEGDFPRLGSREMRIPLRTFTQHS</sequence>
<dbReference type="AlphaFoldDB" id="A0A8H3VEP5"/>
<evidence type="ECO:0000313" key="2">
    <source>
        <dbReference type="Proteomes" id="UP000490939"/>
    </source>
</evidence>
<keyword evidence="2" id="KW-1185">Reference proteome</keyword>
<accession>A0A8H3VEP5</accession>
<dbReference type="EMBL" id="WNWR01000255">
    <property type="protein sequence ID" value="KAE9986565.1"/>
    <property type="molecule type" value="Genomic_DNA"/>
</dbReference>
<proteinExistence type="predicted"/>
<name>A0A8H3VEP5_VENIN</name>
<gene>
    <name evidence="1" type="ORF">EG327_004237</name>
</gene>
<comment type="caution">
    <text evidence="1">The sequence shown here is derived from an EMBL/GenBank/DDBJ whole genome shotgun (WGS) entry which is preliminary data.</text>
</comment>
<evidence type="ECO:0000313" key="1">
    <source>
        <dbReference type="EMBL" id="KAE9986565.1"/>
    </source>
</evidence>
<organism evidence="1 2">
    <name type="scientific">Venturia inaequalis</name>
    <name type="common">Apple scab fungus</name>
    <dbReference type="NCBI Taxonomy" id="5025"/>
    <lineage>
        <taxon>Eukaryota</taxon>
        <taxon>Fungi</taxon>
        <taxon>Dikarya</taxon>
        <taxon>Ascomycota</taxon>
        <taxon>Pezizomycotina</taxon>
        <taxon>Dothideomycetes</taxon>
        <taxon>Pleosporomycetidae</taxon>
        <taxon>Venturiales</taxon>
        <taxon>Venturiaceae</taxon>
        <taxon>Venturia</taxon>
    </lineage>
</organism>